<dbReference type="KEGG" id="dko:I596_3680"/>
<dbReference type="PATRIC" id="fig|1300342.3.peg.3593"/>
<dbReference type="Proteomes" id="UP000076830">
    <property type="component" value="Chromosome"/>
</dbReference>
<dbReference type="EMBL" id="CP015249">
    <property type="protein sequence ID" value="ANB19663.1"/>
    <property type="molecule type" value="Genomic_DNA"/>
</dbReference>
<evidence type="ECO:0000256" key="4">
    <source>
        <dbReference type="ARBA" id="ARBA00022825"/>
    </source>
</evidence>
<evidence type="ECO:0000256" key="5">
    <source>
        <dbReference type="PROSITE-ProRule" id="PRU01240"/>
    </source>
</evidence>
<evidence type="ECO:0000256" key="7">
    <source>
        <dbReference type="SAM" id="SignalP"/>
    </source>
</evidence>
<dbReference type="Gene3D" id="2.60.40.1120">
    <property type="entry name" value="Carboxypeptidase-like, regulatory domain"/>
    <property type="match status" value="2"/>
</dbReference>
<feature type="active site" description="Charge relay system" evidence="5">
    <location>
        <position position="258"/>
    </location>
</feature>
<feature type="chain" id="PRO_5007813549" evidence="7">
    <location>
        <begin position="37"/>
        <end position="1665"/>
    </location>
</feature>
<evidence type="ECO:0000256" key="3">
    <source>
        <dbReference type="ARBA" id="ARBA00022801"/>
    </source>
</evidence>
<evidence type="ECO:0000256" key="1">
    <source>
        <dbReference type="ARBA" id="ARBA00011073"/>
    </source>
</evidence>
<dbReference type="Pfam" id="PF00082">
    <property type="entry name" value="Peptidase_S8"/>
    <property type="match status" value="1"/>
</dbReference>
<sequence length="1665" mass="171410">MKNSSPPGRPGTGHSWRVRGLTALATVAMAAAAVTAAAVEAPAGATISRPSRSAQPSPGGAQVDPALLRGLQAGTPRSFVVEFKEKADLSAAAGMGWQQRGHYVYEQLRGAAERSQAPLRASLAARGATVESFWIKNVMVVRDGDLAALQAAAALGQVERIRGLPSARLIEPAQPPVSAAARGGEGIGENIAWVGAEQVWAQGTTGSGVTVGLIDGGVFYQHEAVVSQYRGNLGNGSFEHDYNWLGLTPEPYAGIEPHATHVLGTILGDNHAAAARERIGMAPDARWIACDGFPMEGDPAVMLLRCGQFMLAPHRRDGSGADPDRRPQVVNNSWSEGNCDGTASSFYADMVEAWVAAGIFPAFAAGNAFSCGLPEPAGLSTVSSPASLGTAFAIGSTGNHDGTYAVHSLWGPTADPSPGTPAYPDPRGFPQLKPQVVAPGVGIRSAVIDDEHAYGTMTGTSMSTPHVTGLVALMLDAGNCLAGDYAAIGGLIMQTARPIAYDSAGTPSPGPGNVPNYATGWGEIDAAAAVSAAADACGPTGFVGGTVTDASGTPVGGATVAFLDAAATPVHQTTTDASGRFARRLPAGSSLTYGLRVSAYGYLPYTESGIVVTTGQNVRVDVRLSAAPFHKVSGIVTDATTGWPLHARVTVVGAPLAPIWTDPSTGTYSVRLAEGVSYRLDVMPAIDGYRSQSRLIGQVTTGRTENLGLAADAAACKAPGYAYTGTAMTQDFEGGALPPGWTRSSLGLGWQFGTQAELSSLNFVIPDHGRFAGANDELGPDSGWANNGRYDYLVMPVVNLSGLDRPALRYRSFHTFVQDEYSQGEPARVEASTDGGATWVRLGIPQSTTFAAGWTEEAIDLSPVIAPSVLIRFHSDDLGTDEYDLRGPGWAIDDVAIRTGCTAPAQGALVIGQVRDANTGAPLDGAQVRVDSGSPVTTRTNPDPAVGAGFYAVHAPAGASQLLAAPGPTVGAGYGDIQVPAAAPSGTVRRDLGLPAGRLRLYPDKPSASIELGTVGSTTMTVTNTGAWPLAYGFEGVAVEEHFEDAFPPAGWTVVNHGSGCTWGRPARLPNYAGGNGLPAGMDLWDDCRDDGPVDTSLVSPPIDLSSSATASMGFFVSLLVGADSWPRLDVDASTDGGATWTTVHSQLTDVGVDGEPYLLELDLSAFAGHPAVQVRFHYTALPPWGWIMVDQAHLFNSISKSGLATMTPDHGSLAAGESHSITVGFDARALEQPGVYPVPVRVAEDTPYAWPFGEVEAVMTVTAPPSYGAVGGIVRGMGACDLSPAPIAGATVRIQSTAGTVTTTTGADGSYRYWFPATQGPLQVSVEAADHVPRTLPAALTAGTVTPADFDLRLLAPCLMPDPGSMTAFVQPGQTLARPFDLLNGGPVAGTWQARAGGDPNALVPISVAQTHSPDPEENASFGCIMTASGYSLENRYFRIFEPAELPASGSIRQISGVSFAIDSATSPTGSQPVRVRVHALNGPMQLANLTLLGEAVATVTDTPLQRYRATFATPVVVAPTTVLVAELYVASGAATATSVYPGGNFQGDRTPSYWAASGCGAPEPLALPEAGFGWISFLIELDVLGSDPCGPGATPAPWLGVAPASGSIPGDGSAALSATFAAGSLPLGAHRGAVCLATGAGRPVVMPVTMNVAVDAIFANGFE</sequence>
<dbReference type="GO" id="GO:0004252">
    <property type="term" value="F:serine-type endopeptidase activity"/>
    <property type="evidence" value="ECO:0007669"/>
    <property type="project" value="UniProtKB-UniRule"/>
</dbReference>
<keyword evidence="10" id="KW-1185">Reference proteome</keyword>
<dbReference type="PANTHER" id="PTHR43806">
    <property type="entry name" value="PEPTIDASE S8"/>
    <property type="match status" value="1"/>
</dbReference>
<evidence type="ECO:0000259" key="8">
    <source>
        <dbReference type="Pfam" id="PF00082"/>
    </source>
</evidence>
<dbReference type="InterPro" id="IPR015500">
    <property type="entry name" value="Peptidase_S8_subtilisin-rel"/>
</dbReference>
<dbReference type="Pfam" id="PF13620">
    <property type="entry name" value="CarboxypepD_reg"/>
    <property type="match status" value="2"/>
</dbReference>
<evidence type="ECO:0000256" key="6">
    <source>
        <dbReference type="SAM" id="MobiDB-lite"/>
    </source>
</evidence>
<evidence type="ECO:0000256" key="2">
    <source>
        <dbReference type="ARBA" id="ARBA00022670"/>
    </source>
</evidence>
<dbReference type="PROSITE" id="PS51892">
    <property type="entry name" value="SUBTILASE"/>
    <property type="match status" value="1"/>
</dbReference>
<feature type="active site" description="Charge relay system" evidence="5">
    <location>
        <position position="215"/>
    </location>
</feature>
<keyword evidence="3 5" id="KW-0378">Hydrolase</keyword>
<evidence type="ECO:0000313" key="10">
    <source>
        <dbReference type="Proteomes" id="UP000076830"/>
    </source>
</evidence>
<dbReference type="InterPro" id="IPR023828">
    <property type="entry name" value="Peptidase_S8_Ser-AS"/>
</dbReference>
<accession>A0A160DZN0</accession>
<comment type="similarity">
    <text evidence="1 5">Belongs to the peptidase S8 family.</text>
</comment>
<reference evidence="9 10" key="1">
    <citation type="submission" date="2016-04" db="EMBL/GenBank/DDBJ databases">
        <title>Complete genome sequence of Dokdonella koreensis DS-123T.</title>
        <authorList>
            <person name="Kim J.F."/>
            <person name="Lee H."/>
            <person name="Kwak M.-J."/>
        </authorList>
    </citation>
    <scope>NUCLEOTIDE SEQUENCE [LARGE SCALE GENOMIC DNA]</scope>
    <source>
        <strain evidence="9 10">DS-123</strain>
    </source>
</reference>
<dbReference type="Gene3D" id="3.40.50.200">
    <property type="entry name" value="Peptidase S8/S53 domain"/>
    <property type="match status" value="1"/>
</dbReference>
<keyword evidence="2 5" id="KW-0645">Protease</keyword>
<dbReference type="InterPro" id="IPR050131">
    <property type="entry name" value="Peptidase_S8_subtilisin-like"/>
</dbReference>
<dbReference type="SUPFAM" id="SSF49464">
    <property type="entry name" value="Carboxypeptidase regulatory domain-like"/>
    <property type="match status" value="2"/>
</dbReference>
<name>A0A160DZN0_9GAMM</name>
<keyword evidence="7" id="KW-0732">Signal</keyword>
<feature type="domain" description="Peptidase S8/S53" evidence="8">
    <location>
        <begin position="206"/>
        <end position="522"/>
    </location>
</feature>
<organism evidence="9 10">
    <name type="scientific">Dokdonella koreensis DS-123</name>
    <dbReference type="NCBI Taxonomy" id="1300342"/>
    <lineage>
        <taxon>Bacteria</taxon>
        <taxon>Pseudomonadati</taxon>
        <taxon>Pseudomonadota</taxon>
        <taxon>Gammaproteobacteria</taxon>
        <taxon>Lysobacterales</taxon>
        <taxon>Rhodanobacteraceae</taxon>
        <taxon>Dokdonella</taxon>
    </lineage>
</organism>
<dbReference type="Gene3D" id="2.60.120.200">
    <property type="match status" value="1"/>
</dbReference>
<dbReference type="OrthoDB" id="9790784at2"/>
<feature type="region of interest" description="Disordered" evidence="6">
    <location>
        <begin position="315"/>
        <end position="335"/>
    </location>
</feature>
<protein>
    <submittedName>
        <fullName evidence="9">Peptidase S8 and S53 subtilisin kexin sedolisin</fullName>
    </submittedName>
</protein>
<dbReference type="InterPro" id="IPR000209">
    <property type="entry name" value="Peptidase_S8/S53_dom"/>
</dbReference>
<feature type="active site" description="Charge relay system" evidence="5">
    <location>
        <position position="461"/>
    </location>
</feature>
<dbReference type="InterPro" id="IPR036852">
    <property type="entry name" value="Peptidase_S8/S53_dom_sf"/>
</dbReference>
<proteinExistence type="inferred from homology"/>
<dbReference type="PANTHER" id="PTHR43806:SF67">
    <property type="entry name" value="EGF-LIKE DOMAIN-CONTAINING PROTEIN"/>
    <property type="match status" value="1"/>
</dbReference>
<dbReference type="InterPro" id="IPR008969">
    <property type="entry name" value="CarboxyPept-like_regulatory"/>
</dbReference>
<dbReference type="RefSeq" id="WP_067650774.1">
    <property type="nucleotide sequence ID" value="NZ_CP015249.1"/>
</dbReference>
<dbReference type="SUPFAM" id="SSF52743">
    <property type="entry name" value="Subtilisin-like"/>
    <property type="match status" value="1"/>
</dbReference>
<evidence type="ECO:0000313" key="9">
    <source>
        <dbReference type="EMBL" id="ANB19663.1"/>
    </source>
</evidence>
<dbReference type="PRINTS" id="PR00723">
    <property type="entry name" value="SUBTILISIN"/>
</dbReference>
<feature type="compositionally biased region" description="Basic and acidic residues" evidence="6">
    <location>
        <begin position="315"/>
        <end position="327"/>
    </location>
</feature>
<feature type="signal peptide" evidence="7">
    <location>
        <begin position="1"/>
        <end position="36"/>
    </location>
</feature>
<dbReference type="NCBIfam" id="NF038128">
    <property type="entry name" value="choice_anch_J"/>
    <property type="match status" value="1"/>
</dbReference>
<dbReference type="GO" id="GO:0006508">
    <property type="term" value="P:proteolysis"/>
    <property type="evidence" value="ECO:0007669"/>
    <property type="project" value="UniProtKB-KW"/>
</dbReference>
<dbReference type="Gene3D" id="2.60.120.260">
    <property type="entry name" value="Galactose-binding domain-like"/>
    <property type="match status" value="1"/>
</dbReference>
<keyword evidence="4 5" id="KW-0720">Serine protease</keyword>
<gene>
    <name evidence="9" type="ORF">I596_3680</name>
</gene>
<dbReference type="PROSITE" id="PS00138">
    <property type="entry name" value="SUBTILASE_SER"/>
    <property type="match status" value="1"/>
</dbReference>
<dbReference type="STRING" id="1300342.I596_3680"/>